<feature type="region of interest" description="Disordered" evidence="1">
    <location>
        <begin position="98"/>
        <end position="147"/>
    </location>
</feature>
<sequence length="218" mass="22933">MQKSESVRECTINEVHVFARDKPKLASLLSSGVDRASLVMRPAWPGECAPRRRARCGATGGRTYGRRRQETSVRGGGGGRASVRESADLAIVASTTSRRGAVAGRWRAPAERTKQSGQGSRNRQGRVNEEGGVASTGSAPTTGGRSAWAARCPASSYFRAWRVARAVAATGDGAAANDDRPPRPSRAGGRWRLAAGRRAAIGGRPGRRAAPARESGAE</sequence>
<proteinExistence type="predicted"/>
<feature type="compositionally biased region" description="Low complexity" evidence="1">
    <location>
        <begin position="186"/>
        <end position="218"/>
    </location>
</feature>
<evidence type="ECO:0000256" key="1">
    <source>
        <dbReference type="SAM" id="MobiDB-lite"/>
    </source>
</evidence>
<evidence type="ECO:0000313" key="3">
    <source>
        <dbReference type="Proteomes" id="UP000243459"/>
    </source>
</evidence>
<keyword evidence="3" id="KW-1185">Reference proteome</keyword>
<protein>
    <submittedName>
        <fullName evidence="2">Uncharacterized protein</fullName>
    </submittedName>
</protein>
<dbReference type="Proteomes" id="UP000243459">
    <property type="component" value="Chromosome 7"/>
</dbReference>
<accession>A0A5P1ELC4</accession>
<name>A0A5P1ELC4_ASPOF</name>
<feature type="region of interest" description="Disordered" evidence="1">
    <location>
        <begin position="48"/>
        <end position="82"/>
    </location>
</feature>
<evidence type="ECO:0000313" key="2">
    <source>
        <dbReference type="EMBL" id="ONK65371.1"/>
    </source>
</evidence>
<feature type="region of interest" description="Disordered" evidence="1">
    <location>
        <begin position="170"/>
        <end position="218"/>
    </location>
</feature>
<dbReference type="EMBL" id="CM007387">
    <property type="protein sequence ID" value="ONK65371.1"/>
    <property type="molecule type" value="Genomic_DNA"/>
</dbReference>
<organism evidence="2 3">
    <name type="scientific">Asparagus officinalis</name>
    <name type="common">Garden asparagus</name>
    <dbReference type="NCBI Taxonomy" id="4686"/>
    <lineage>
        <taxon>Eukaryota</taxon>
        <taxon>Viridiplantae</taxon>
        <taxon>Streptophyta</taxon>
        <taxon>Embryophyta</taxon>
        <taxon>Tracheophyta</taxon>
        <taxon>Spermatophyta</taxon>
        <taxon>Magnoliopsida</taxon>
        <taxon>Liliopsida</taxon>
        <taxon>Asparagales</taxon>
        <taxon>Asparagaceae</taxon>
        <taxon>Asparagoideae</taxon>
        <taxon>Asparagus</taxon>
    </lineage>
</organism>
<dbReference type="Gramene" id="ONK65371">
    <property type="protein sequence ID" value="ONK65371"/>
    <property type="gene ID" value="A4U43_C07F36420"/>
</dbReference>
<feature type="compositionally biased region" description="Polar residues" evidence="1">
    <location>
        <begin position="135"/>
        <end position="144"/>
    </location>
</feature>
<gene>
    <name evidence="2" type="ORF">A4U43_C07F36420</name>
</gene>
<dbReference type="AlphaFoldDB" id="A0A5P1ELC4"/>
<reference evidence="3" key="1">
    <citation type="journal article" date="2017" name="Nat. Commun.">
        <title>The asparagus genome sheds light on the origin and evolution of a young Y chromosome.</title>
        <authorList>
            <person name="Harkess A."/>
            <person name="Zhou J."/>
            <person name="Xu C."/>
            <person name="Bowers J.E."/>
            <person name="Van der Hulst R."/>
            <person name="Ayyampalayam S."/>
            <person name="Mercati F."/>
            <person name="Riccardi P."/>
            <person name="McKain M.R."/>
            <person name="Kakrana A."/>
            <person name="Tang H."/>
            <person name="Ray J."/>
            <person name="Groenendijk J."/>
            <person name="Arikit S."/>
            <person name="Mathioni S.M."/>
            <person name="Nakano M."/>
            <person name="Shan H."/>
            <person name="Telgmann-Rauber A."/>
            <person name="Kanno A."/>
            <person name="Yue Z."/>
            <person name="Chen H."/>
            <person name="Li W."/>
            <person name="Chen Y."/>
            <person name="Xu X."/>
            <person name="Zhang Y."/>
            <person name="Luo S."/>
            <person name="Chen H."/>
            <person name="Gao J."/>
            <person name="Mao Z."/>
            <person name="Pires J.C."/>
            <person name="Luo M."/>
            <person name="Kudrna D."/>
            <person name="Wing R.A."/>
            <person name="Meyers B.C."/>
            <person name="Yi K."/>
            <person name="Kong H."/>
            <person name="Lavrijsen P."/>
            <person name="Sunseri F."/>
            <person name="Falavigna A."/>
            <person name="Ye Y."/>
            <person name="Leebens-Mack J.H."/>
            <person name="Chen G."/>
        </authorList>
    </citation>
    <scope>NUCLEOTIDE SEQUENCE [LARGE SCALE GENOMIC DNA]</scope>
    <source>
        <strain evidence="3">cv. DH0086</strain>
    </source>
</reference>